<gene>
    <name evidence="3" type="ORF">FA13DRAFT_1766708</name>
</gene>
<dbReference type="PANTHER" id="PTHR47203">
    <property type="match status" value="1"/>
</dbReference>
<sequence>MSRAGASTRVADQLKDTSLLPSPLHPSRPSKKLKLQSSADPFPNFGHPTPTEVREVFELLSTSFKGPVPARSSRASIQTKNTGATCGDSPNVIDALIGTILSQNTSSRNSSTAKHALDTRFGKHNFAAIADAPLADVVEALRRGGLANKKAATIKNLLQEIKAKHGEYSLQHLASTPPSDVRSNGDIMEELMSYDGVGPKTAACVLLFCIGRDSFAVDTHVFRLSKMLGWVPRDADRIKTQMHLDRRIPDELKYGLHVMMIRHGKACKGCKREGTKRVCILKAWVCSKHVEGRDTKPATTVE</sequence>
<dbReference type="PANTHER" id="PTHR47203:SF1">
    <property type="entry name" value="HYPOTHETICAL BASE EXCISION DNA REPAIR PROTEIN (EUROFUNG)"/>
    <property type="match status" value="1"/>
</dbReference>
<evidence type="ECO:0000256" key="1">
    <source>
        <dbReference type="SAM" id="MobiDB-lite"/>
    </source>
</evidence>
<dbReference type="GO" id="GO:0006285">
    <property type="term" value="P:base-excision repair, AP site formation"/>
    <property type="evidence" value="ECO:0007669"/>
    <property type="project" value="UniProtKB-ARBA"/>
</dbReference>
<feature type="compositionally biased region" description="Low complexity" evidence="1">
    <location>
        <begin position="18"/>
        <end position="27"/>
    </location>
</feature>
<dbReference type="Gene3D" id="1.10.1670.10">
    <property type="entry name" value="Helix-hairpin-Helix base-excision DNA repair enzymes (C-terminal)"/>
    <property type="match status" value="1"/>
</dbReference>
<dbReference type="Proteomes" id="UP000298030">
    <property type="component" value="Unassembled WGS sequence"/>
</dbReference>
<dbReference type="Gene3D" id="1.10.340.30">
    <property type="entry name" value="Hypothetical protein, domain 2"/>
    <property type="match status" value="1"/>
</dbReference>
<dbReference type="AlphaFoldDB" id="A0A4Y7SI45"/>
<dbReference type="InterPro" id="IPR023170">
    <property type="entry name" value="HhH_base_excis_C"/>
</dbReference>
<reference evidence="3 4" key="1">
    <citation type="journal article" date="2019" name="Nat. Ecol. Evol.">
        <title>Megaphylogeny resolves global patterns of mushroom evolution.</title>
        <authorList>
            <person name="Varga T."/>
            <person name="Krizsan K."/>
            <person name="Foldi C."/>
            <person name="Dima B."/>
            <person name="Sanchez-Garcia M."/>
            <person name="Sanchez-Ramirez S."/>
            <person name="Szollosi G.J."/>
            <person name="Szarkandi J.G."/>
            <person name="Papp V."/>
            <person name="Albert L."/>
            <person name="Andreopoulos W."/>
            <person name="Angelini C."/>
            <person name="Antonin V."/>
            <person name="Barry K.W."/>
            <person name="Bougher N.L."/>
            <person name="Buchanan P."/>
            <person name="Buyck B."/>
            <person name="Bense V."/>
            <person name="Catcheside P."/>
            <person name="Chovatia M."/>
            <person name="Cooper J."/>
            <person name="Damon W."/>
            <person name="Desjardin D."/>
            <person name="Finy P."/>
            <person name="Geml J."/>
            <person name="Haridas S."/>
            <person name="Hughes K."/>
            <person name="Justo A."/>
            <person name="Karasinski D."/>
            <person name="Kautmanova I."/>
            <person name="Kiss B."/>
            <person name="Kocsube S."/>
            <person name="Kotiranta H."/>
            <person name="LaButti K.M."/>
            <person name="Lechner B.E."/>
            <person name="Liimatainen K."/>
            <person name="Lipzen A."/>
            <person name="Lukacs Z."/>
            <person name="Mihaltcheva S."/>
            <person name="Morgado L.N."/>
            <person name="Niskanen T."/>
            <person name="Noordeloos M.E."/>
            <person name="Ohm R.A."/>
            <person name="Ortiz-Santana B."/>
            <person name="Ovrebo C."/>
            <person name="Racz N."/>
            <person name="Riley R."/>
            <person name="Savchenko A."/>
            <person name="Shiryaev A."/>
            <person name="Soop K."/>
            <person name="Spirin V."/>
            <person name="Szebenyi C."/>
            <person name="Tomsovsky M."/>
            <person name="Tulloss R.E."/>
            <person name="Uehling J."/>
            <person name="Grigoriev I.V."/>
            <person name="Vagvolgyi C."/>
            <person name="Papp T."/>
            <person name="Martin F.M."/>
            <person name="Miettinen O."/>
            <person name="Hibbett D.S."/>
            <person name="Nagy L.G."/>
        </authorList>
    </citation>
    <scope>NUCLEOTIDE SEQUENCE [LARGE SCALE GENOMIC DNA]</scope>
    <source>
        <strain evidence="3 4">FP101781</strain>
    </source>
</reference>
<dbReference type="OrthoDB" id="5607at2759"/>
<evidence type="ECO:0000313" key="3">
    <source>
        <dbReference type="EMBL" id="TEB21254.1"/>
    </source>
</evidence>
<dbReference type="CDD" id="cd00056">
    <property type="entry name" value="ENDO3c"/>
    <property type="match status" value="1"/>
</dbReference>
<dbReference type="Pfam" id="PF00730">
    <property type="entry name" value="HhH-GPD"/>
    <property type="match status" value="1"/>
</dbReference>
<dbReference type="EMBL" id="QPFP01000117">
    <property type="protein sequence ID" value="TEB21254.1"/>
    <property type="molecule type" value="Genomic_DNA"/>
</dbReference>
<dbReference type="STRING" id="71717.A0A4Y7SI45"/>
<accession>A0A4Y7SI45</accession>
<dbReference type="SMART" id="SM00478">
    <property type="entry name" value="ENDO3c"/>
    <property type="match status" value="1"/>
</dbReference>
<keyword evidence="4" id="KW-1185">Reference proteome</keyword>
<evidence type="ECO:0000259" key="2">
    <source>
        <dbReference type="SMART" id="SM00478"/>
    </source>
</evidence>
<proteinExistence type="predicted"/>
<organism evidence="3 4">
    <name type="scientific">Coprinellus micaceus</name>
    <name type="common">Glistening ink-cap mushroom</name>
    <name type="synonym">Coprinus micaceus</name>
    <dbReference type="NCBI Taxonomy" id="71717"/>
    <lineage>
        <taxon>Eukaryota</taxon>
        <taxon>Fungi</taxon>
        <taxon>Dikarya</taxon>
        <taxon>Basidiomycota</taxon>
        <taxon>Agaricomycotina</taxon>
        <taxon>Agaricomycetes</taxon>
        <taxon>Agaricomycetidae</taxon>
        <taxon>Agaricales</taxon>
        <taxon>Agaricineae</taxon>
        <taxon>Psathyrellaceae</taxon>
        <taxon>Coprinellus</taxon>
    </lineage>
</organism>
<feature type="region of interest" description="Disordered" evidence="1">
    <location>
        <begin position="1"/>
        <end position="47"/>
    </location>
</feature>
<protein>
    <submittedName>
        <fullName evidence="3">DNA glycosylase</fullName>
    </submittedName>
</protein>
<dbReference type="InterPro" id="IPR003265">
    <property type="entry name" value="HhH-GPD_domain"/>
</dbReference>
<name>A0A4Y7SI45_COPMI</name>
<dbReference type="GO" id="GO:0000702">
    <property type="term" value="F:oxidized base lesion DNA N-glycosylase activity"/>
    <property type="evidence" value="ECO:0007669"/>
    <property type="project" value="UniProtKB-ARBA"/>
</dbReference>
<feature type="domain" description="HhH-GPD" evidence="2">
    <location>
        <begin position="101"/>
        <end position="266"/>
    </location>
</feature>
<dbReference type="InterPro" id="IPR011257">
    <property type="entry name" value="DNA_glycosylase"/>
</dbReference>
<evidence type="ECO:0000313" key="4">
    <source>
        <dbReference type="Proteomes" id="UP000298030"/>
    </source>
</evidence>
<dbReference type="SUPFAM" id="SSF48150">
    <property type="entry name" value="DNA-glycosylase"/>
    <property type="match status" value="1"/>
</dbReference>
<comment type="caution">
    <text evidence="3">The sequence shown here is derived from an EMBL/GenBank/DDBJ whole genome shotgun (WGS) entry which is preliminary data.</text>
</comment>